<evidence type="ECO:0000313" key="2">
    <source>
        <dbReference type="EMBL" id="KAK2885792.1"/>
    </source>
</evidence>
<organism evidence="2 3">
    <name type="scientific">Cirrhinus molitorella</name>
    <name type="common">mud carp</name>
    <dbReference type="NCBI Taxonomy" id="172907"/>
    <lineage>
        <taxon>Eukaryota</taxon>
        <taxon>Metazoa</taxon>
        <taxon>Chordata</taxon>
        <taxon>Craniata</taxon>
        <taxon>Vertebrata</taxon>
        <taxon>Euteleostomi</taxon>
        <taxon>Actinopterygii</taxon>
        <taxon>Neopterygii</taxon>
        <taxon>Teleostei</taxon>
        <taxon>Ostariophysi</taxon>
        <taxon>Cypriniformes</taxon>
        <taxon>Cyprinidae</taxon>
        <taxon>Labeoninae</taxon>
        <taxon>Labeonini</taxon>
        <taxon>Cirrhinus</taxon>
    </lineage>
</organism>
<name>A0AA88PIE5_9TELE</name>
<dbReference type="EMBL" id="JAUYZG010000016">
    <property type="protein sequence ID" value="KAK2885792.1"/>
    <property type="molecule type" value="Genomic_DNA"/>
</dbReference>
<evidence type="ECO:0000256" key="1">
    <source>
        <dbReference type="SAM" id="MobiDB-lite"/>
    </source>
</evidence>
<evidence type="ECO:0000313" key="3">
    <source>
        <dbReference type="Proteomes" id="UP001187343"/>
    </source>
</evidence>
<comment type="caution">
    <text evidence="2">The sequence shown here is derived from an EMBL/GenBank/DDBJ whole genome shotgun (WGS) entry which is preliminary data.</text>
</comment>
<accession>A0AA88PIE5</accession>
<keyword evidence="3" id="KW-1185">Reference proteome</keyword>
<proteinExistence type="predicted"/>
<feature type="compositionally biased region" description="Low complexity" evidence="1">
    <location>
        <begin position="41"/>
        <end position="53"/>
    </location>
</feature>
<gene>
    <name evidence="2" type="ORF">Q8A67_016629</name>
</gene>
<dbReference type="Proteomes" id="UP001187343">
    <property type="component" value="Unassembled WGS sequence"/>
</dbReference>
<sequence>MSCSGNSEPVRRRNPRPIIGQEARQSYHPYQCLPAVCQPFSSSSSSSSPAASSLPKRSEIQPSSQVPLL</sequence>
<feature type="compositionally biased region" description="Polar residues" evidence="1">
    <location>
        <begin position="60"/>
        <end position="69"/>
    </location>
</feature>
<dbReference type="AlphaFoldDB" id="A0AA88PIE5"/>
<reference evidence="2" key="1">
    <citation type="submission" date="2023-08" db="EMBL/GenBank/DDBJ databases">
        <title>Chromosome-level Genome Assembly of mud carp (Cirrhinus molitorella).</title>
        <authorList>
            <person name="Liu H."/>
        </authorList>
    </citation>
    <scope>NUCLEOTIDE SEQUENCE</scope>
    <source>
        <strain evidence="2">Prfri</strain>
        <tissue evidence="2">Muscle</tissue>
    </source>
</reference>
<feature type="region of interest" description="Disordered" evidence="1">
    <location>
        <begin position="1"/>
        <end position="23"/>
    </location>
</feature>
<feature type="region of interest" description="Disordered" evidence="1">
    <location>
        <begin position="39"/>
        <end position="69"/>
    </location>
</feature>
<protein>
    <submittedName>
        <fullName evidence="2">Uncharacterized protein</fullName>
    </submittedName>
</protein>